<feature type="domain" description="HTH araC/xylS-type" evidence="4">
    <location>
        <begin position="141"/>
        <end position="239"/>
    </location>
</feature>
<dbReference type="SUPFAM" id="SSF46689">
    <property type="entry name" value="Homeodomain-like"/>
    <property type="match status" value="2"/>
</dbReference>
<reference evidence="5" key="2">
    <citation type="journal article" date="2021" name="PeerJ">
        <title>Extensive microbial diversity within the chicken gut microbiome revealed by metagenomics and culture.</title>
        <authorList>
            <person name="Gilroy R."/>
            <person name="Ravi A."/>
            <person name="Getino M."/>
            <person name="Pursley I."/>
            <person name="Horton D.L."/>
            <person name="Alikhan N.F."/>
            <person name="Baker D."/>
            <person name="Gharbi K."/>
            <person name="Hall N."/>
            <person name="Watson M."/>
            <person name="Adriaenssens E.M."/>
            <person name="Foster-Nyarko E."/>
            <person name="Jarju S."/>
            <person name="Secka A."/>
            <person name="Antonio M."/>
            <person name="Oren A."/>
            <person name="Chaudhuri R.R."/>
            <person name="La Ragione R."/>
            <person name="Hildebrand F."/>
            <person name="Pallen M.J."/>
        </authorList>
    </citation>
    <scope>NUCLEOTIDE SEQUENCE</scope>
    <source>
        <strain evidence="5">4920</strain>
    </source>
</reference>
<dbReference type="InterPro" id="IPR018060">
    <property type="entry name" value="HTH_AraC"/>
</dbReference>
<dbReference type="PROSITE" id="PS01124">
    <property type="entry name" value="HTH_ARAC_FAMILY_2"/>
    <property type="match status" value="1"/>
</dbReference>
<dbReference type="GO" id="GO:0043565">
    <property type="term" value="F:sequence-specific DNA binding"/>
    <property type="evidence" value="ECO:0007669"/>
    <property type="project" value="InterPro"/>
</dbReference>
<dbReference type="PANTHER" id="PTHR43280:SF2">
    <property type="entry name" value="HTH-TYPE TRANSCRIPTIONAL REGULATOR EXSA"/>
    <property type="match status" value="1"/>
</dbReference>
<keyword evidence="3" id="KW-0804">Transcription</keyword>
<evidence type="ECO:0000256" key="3">
    <source>
        <dbReference type="ARBA" id="ARBA00023163"/>
    </source>
</evidence>
<comment type="caution">
    <text evidence="5">The sequence shown here is derived from an EMBL/GenBank/DDBJ whole genome shotgun (WGS) entry which is preliminary data.</text>
</comment>
<dbReference type="PANTHER" id="PTHR43280">
    <property type="entry name" value="ARAC-FAMILY TRANSCRIPTIONAL REGULATOR"/>
    <property type="match status" value="1"/>
</dbReference>
<reference evidence="5" key="1">
    <citation type="submission" date="2020-10" db="EMBL/GenBank/DDBJ databases">
        <authorList>
            <person name="Gilroy R."/>
        </authorList>
    </citation>
    <scope>NUCLEOTIDE SEQUENCE</scope>
    <source>
        <strain evidence="5">4920</strain>
    </source>
</reference>
<dbReference type="EMBL" id="DVOF01000115">
    <property type="protein sequence ID" value="HIV02692.1"/>
    <property type="molecule type" value="Genomic_DNA"/>
</dbReference>
<evidence type="ECO:0000313" key="6">
    <source>
        <dbReference type="Proteomes" id="UP000886743"/>
    </source>
</evidence>
<name>A0A9D1NHJ2_9FIRM</name>
<organism evidence="5 6">
    <name type="scientific">Candidatus Aphodoplasma excrementigallinarum</name>
    <dbReference type="NCBI Taxonomy" id="2840673"/>
    <lineage>
        <taxon>Bacteria</taxon>
        <taxon>Bacillati</taxon>
        <taxon>Bacillota</taxon>
        <taxon>Clostridia</taxon>
        <taxon>Eubacteriales</taxon>
        <taxon>Candidatus Aphodoplasma</taxon>
    </lineage>
</organism>
<dbReference type="GO" id="GO:0003700">
    <property type="term" value="F:DNA-binding transcription factor activity"/>
    <property type="evidence" value="ECO:0007669"/>
    <property type="project" value="InterPro"/>
</dbReference>
<evidence type="ECO:0000259" key="4">
    <source>
        <dbReference type="PROSITE" id="PS01124"/>
    </source>
</evidence>
<keyword evidence="1" id="KW-0805">Transcription regulation</keyword>
<dbReference type="Pfam" id="PF12833">
    <property type="entry name" value="HTH_18"/>
    <property type="match status" value="1"/>
</dbReference>
<protein>
    <submittedName>
        <fullName evidence="5">Helix-turn-helix transcriptional regulator</fullName>
    </submittedName>
</protein>
<dbReference type="InterPro" id="IPR018062">
    <property type="entry name" value="HTH_AraC-typ_CS"/>
</dbReference>
<gene>
    <name evidence="5" type="ORF">IAC74_03890</name>
</gene>
<accession>A0A9D1NHJ2</accession>
<dbReference type="Gene3D" id="1.10.10.60">
    <property type="entry name" value="Homeodomain-like"/>
    <property type="match status" value="2"/>
</dbReference>
<dbReference type="PROSITE" id="PS00041">
    <property type="entry name" value="HTH_ARAC_FAMILY_1"/>
    <property type="match status" value="1"/>
</dbReference>
<evidence type="ECO:0000256" key="2">
    <source>
        <dbReference type="ARBA" id="ARBA00023125"/>
    </source>
</evidence>
<dbReference type="Proteomes" id="UP000886743">
    <property type="component" value="Unassembled WGS sequence"/>
</dbReference>
<proteinExistence type="predicted"/>
<dbReference type="SMART" id="SM00342">
    <property type="entry name" value="HTH_ARAC"/>
    <property type="match status" value="1"/>
</dbReference>
<keyword evidence="2" id="KW-0238">DNA-binding</keyword>
<dbReference type="InterPro" id="IPR009057">
    <property type="entry name" value="Homeodomain-like_sf"/>
</dbReference>
<feature type="non-terminal residue" evidence="5">
    <location>
        <position position="1"/>
    </location>
</feature>
<dbReference type="AlphaFoldDB" id="A0A9D1NHJ2"/>
<evidence type="ECO:0000313" key="5">
    <source>
        <dbReference type="EMBL" id="HIV02692.1"/>
    </source>
</evidence>
<evidence type="ECO:0000256" key="1">
    <source>
        <dbReference type="ARBA" id="ARBA00023015"/>
    </source>
</evidence>
<sequence>IRADERLYRLKQGEITFHKPGEFHALYADGMVAPNLVIVSFYCRSKAVQFFSDRIFKINGDQKEYLSTIVKEAGRAFDSPLSDPNLKLLSRRRGAVFGAEQMIKLSLEALLISLYRGNFIRPATERPLSVLTERLDNNIVGDLTEYMEENINQNLRFEDFARTVNISPTRLKTIFKNKTGMGVVQYFRKLKISRAKRFIRENDYNFTQIALLLGYDSIHTFSRQFKAVEGMSPREYAKSVKLNLFD</sequence>